<gene>
    <name evidence="2" type="ORF">KX928_11730</name>
</gene>
<reference evidence="2" key="1">
    <citation type="submission" date="2021-07" db="EMBL/GenBank/DDBJ databases">
        <title>Roseobacter insulae sp. nov., isolated from a tidal flat.</title>
        <authorList>
            <person name="Park S."/>
            <person name="Yoon J.-H."/>
        </authorList>
    </citation>
    <scope>NUCLEOTIDE SEQUENCE</scope>
    <source>
        <strain evidence="2">YSTF-M11</strain>
    </source>
</reference>
<dbReference type="GO" id="GO:0043565">
    <property type="term" value="F:sequence-specific DNA binding"/>
    <property type="evidence" value="ECO:0007669"/>
    <property type="project" value="InterPro"/>
</dbReference>
<dbReference type="InterPro" id="IPR018060">
    <property type="entry name" value="HTH_AraC"/>
</dbReference>
<comment type="caution">
    <text evidence="2">The sequence shown here is derived from an EMBL/GenBank/DDBJ whole genome shotgun (WGS) entry which is preliminary data.</text>
</comment>
<keyword evidence="3" id="KW-1185">Reference proteome</keyword>
<dbReference type="CDD" id="cd03136">
    <property type="entry name" value="GATase1_AraC_ArgR_like"/>
    <property type="match status" value="1"/>
</dbReference>
<dbReference type="SMART" id="SM00342">
    <property type="entry name" value="HTH_ARAC"/>
    <property type="match status" value="1"/>
</dbReference>
<dbReference type="InterPro" id="IPR052158">
    <property type="entry name" value="INH-QAR"/>
</dbReference>
<dbReference type="Pfam" id="PF01965">
    <property type="entry name" value="DJ-1_PfpI"/>
    <property type="match status" value="1"/>
</dbReference>
<accession>A0A9X1FVJ3</accession>
<proteinExistence type="predicted"/>
<dbReference type="AlphaFoldDB" id="A0A9X1FVJ3"/>
<dbReference type="PANTHER" id="PTHR43130">
    <property type="entry name" value="ARAC-FAMILY TRANSCRIPTIONAL REGULATOR"/>
    <property type="match status" value="1"/>
</dbReference>
<evidence type="ECO:0000313" key="2">
    <source>
        <dbReference type="EMBL" id="MBW4708453.1"/>
    </source>
</evidence>
<dbReference type="RefSeq" id="WP_219502313.1">
    <property type="nucleotide sequence ID" value="NZ_JAHXDN010000003.1"/>
</dbReference>
<dbReference type="PROSITE" id="PS01124">
    <property type="entry name" value="HTH_ARAC_FAMILY_2"/>
    <property type="match status" value="1"/>
</dbReference>
<sequence>MQTENILRTTLLVLEDTNTLSFAAAVDPMRAANRHAGRSVFDWRFATPGAADVTLTSGLSVPASPLHLTAACDLLIIVAGFSLEVQATPALRASLRRLAATARFVAGIDGGPWIMARAGLLDGYRATTHWEDLGAFATTFPNVITSDARFVDSGNRLTSGGAAPAIDMMLHLISDLFGPGLSDRVAGSFIYDANTVPARPQSRRKLRVQHSPITARVDAIMQAHLEDPVSIRDLARTLGISQRALQMHFQTRLGITPQAHYLDLRLSEADRLVTETGAALHDVALSTGFASQSSFARAYTRRFGSSARKRRADQIRVNTA</sequence>
<dbReference type="InterPro" id="IPR002818">
    <property type="entry name" value="DJ-1/PfpI"/>
</dbReference>
<name>A0A9X1FVJ3_9RHOB</name>
<dbReference type="Pfam" id="PF12833">
    <property type="entry name" value="HTH_18"/>
    <property type="match status" value="1"/>
</dbReference>
<dbReference type="EMBL" id="JAHXDN010000003">
    <property type="protein sequence ID" value="MBW4708453.1"/>
    <property type="molecule type" value="Genomic_DNA"/>
</dbReference>
<protein>
    <submittedName>
        <fullName evidence="2">Helix-turn-helix domain-containing protein</fullName>
    </submittedName>
</protein>
<evidence type="ECO:0000259" key="1">
    <source>
        <dbReference type="PROSITE" id="PS01124"/>
    </source>
</evidence>
<evidence type="ECO:0000313" key="3">
    <source>
        <dbReference type="Proteomes" id="UP001138661"/>
    </source>
</evidence>
<dbReference type="GO" id="GO:0003700">
    <property type="term" value="F:DNA-binding transcription factor activity"/>
    <property type="evidence" value="ECO:0007669"/>
    <property type="project" value="InterPro"/>
</dbReference>
<feature type="domain" description="HTH araC/xylS-type" evidence="1">
    <location>
        <begin position="215"/>
        <end position="313"/>
    </location>
</feature>
<organism evidence="2 3">
    <name type="scientific">Roseobacter insulae</name>
    <dbReference type="NCBI Taxonomy" id="2859783"/>
    <lineage>
        <taxon>Bacteria</taxon>
        <taxon>Pseudomonadati</taxon>
        <taxon>Pseudomonadota</taxon>
        <taxon>Alphaproteobacteria</taxon>
        <taxon>Rhodobacterales</taxon>
        <taxon>Roseobacteraceae</taxon>
        <taxon>Roseobacter</taxon>
    </lineage>
</organism>
<dbReference type="PANTHER" id="PTHR43130:SF3">
    <property type="entry name" value="HTH-TYPE TRANSCRIPTIONAL REGULATOR RV1931C"/>
    <property type="match status" value="1"/>
</dbReference>
<dbReference type="Proteomes" id="UP001138661">
    <property type="component" value="Unassembled WGS sequence"/>
</dbReference>